<name>A0A7E5WRV8_TRINI</name>
<sequence>MHSHIKLIILIYFISYFTIISSIHKSKKESKKHGKRVKHLETHNLRSAKERPKPMKNHLRTSEPSKLKHMETLNMNTSNATGVPRTHSHVDINSLISRTEGSCDKKCFQPRCAVECAGLTGHAACTANECRSTSDGTLSSAVCTGSMCKSMCFRDNCLAACEGNICQGKCRGSTCNAMSHGTTSQATCHLNNCTAQSHGSDTEAKCDGVFCKSFCRGQHCVARCSGEKCFAMCQGVKCDSSCEGEGCEHTVQDSAEDGQDTAQREAENLVNVYADQAIAAGFDLGFGEYEPMNEAEYKPDEIEIMAMKQPPKEYIKYNIPIHQEVPVAKPMYTLYNKPKLQKIYQAPYKPVPHPSPAPLINVAPTVIYQYPPQTPETIISNNIQELSEKVDSDEDSDKVKLHYEFGIKITPYILDYFKQKIEEMSNAEIQLRSSPDDALGAKKIQFKSNPKKDLQKNENIKVSTNYEKRKEAIKQELKKELMKELREEHILEELKNESKTKQGNKNKKSKKEEKYSAKDVTHEINAKETKIPLKEGLKILRRGQMRSRSISPNKFFTFGNKEYAIKIKI</sequence>
<keyword evidence="2" id="KW-0812">Transmembrane</keyword>
<evidence type="ECO:0000256" key="2">
    <source>
        <dbReference type="SAM" id="Phobius"/>
    </source>
</evidence>
<dbReference type="InParanoid" id="A0A7E5WRV8"/>
<gene>
    <name evidence="4" type="primary">LOC113505052</name>
</gene>
<dbReference type="OrthoDB" id="7491817at2759"/>
<evidence type="ECO:0000313" key="4">
    <source>
        <dbReference type="RefSeq" id="XP_026743359.1"/>
    </source>
</evidence>
<feature type="transmembrane region" description="Helical" evidence="2">
    <location>
        <begin position="7"/>
        <end position="24"/>
    </location>
</feature>
<reference evidence="4" key="1">
    <citation type="submission" date="2025-08" db="UniProtKB">
        <authorList>
            <consortium name="RefSeq"/>
        </authorList>
    </citation>
    <scope>IDENTIFICATION</scope>
</reference>
<dbReference type="GeneID" id="113505052"/>
<evidence type="ECO:0000256" key="1">
    <source>
        <dbReference type="SAM" id="MobiDB-lite"/>
    </source>
</evidence>
<feature type="compositionally biased region" description="Basic and acidic residues" evidence="1">
    <location>
        <begin position="510"/>
        <end position="519"/>
    </location>
</feature>
<evidence type="ECO:0000313" key="3">
    <source>
        <dbReference type="Proteomes" id="UP000322000"/>
    </source>
</evidence>
<dbReference type="KEGG" id="tnl:113505052"/>
<dbReference type="RefSeq" id="XP_026743359.1">
    <property type="nucleotide sequence ID" value="XM_026887558.1"/>
</dbReference>
<dbReference type="AlphaFoldDB" id="A0A7E5WRV8"/>
<accession>A0A7E5WRV8</accession>
<keyword evidence="2" id="KW-0472">Membrane</keyword>
<dbReference type="Proteomes" id="UP000322000">
    <property type="component" value="Chromosome 24"/>
</dbReference>
<proteinExistence type="predicted"/>
<feature type="region of interest" description="Disordered" evidence="1">
    <location>
        <begin position="494"/>
        <end position="519"/>
    </location>
</feature>
<organism evidence="3 4">
    <name type="scientific">Trichoplusia ni</name>
    <name type="common">Cabbage looper</name>
    <dbReference type="NCBI Taxonomy" id="7111"/>
    <lineage>
        <taxon>Eukaryota</taxon>
        <taxon>Metazoa</taxon>
        <taxon>Ecdysozoa</taxon>
        <taxon>Arthropoda</taxon>
        <taxon>Hexapoda</taxon>
        <taxon>Insecta</taxon>
        <taxon>Pterygota</taxon>
        <taxon>Neoptera</taxon>
        <taxon>Endopterygota</taxon>
        <taxon>Lepidoptera</taxon>
        <taxon>Glossata</taxon>
        <taxon>Ditrysia</taxon>
        <taxon>Noctuoidea</taxon>
        <taxon>Noctuidae</taxon>
        <taxon>Plusiinae</taxon>
        <taxon>Trichoplusia</taxon>
    </lineage>
</organism>
<protein>
    <submittedName>
        <fullName evidence="4">Uncharacterized protein LOC113505052</fullName>
    </submittedName>
</protein>
<keyword evidence="3" id="KW-1185">Reference proteome</keyword>
<keyword evidence="2" id="KW-1133">Transmembrane helix</keyword>